<evidence type="ECO:0000256" key="3">
    <source>
        <dbReference type="ARBA" id="ARBA00009085"/>
    </source>
</evidence>
<dbReference type="InterPro" id="IPR026591">
    <property type="entry name" value="Sirtuin_cat_small_dom_sf"/>
</dbReference>
<dbReference type="PANTHER" id="PTHR11085:SF6">
    <property type="entry name" value="NAD-DEPENDENT PROTEIN DEACETYLASE SIRTUIN-2"/>
    <property type="match status" value="1"/>
</dbReference>
<dbReference type="InterPro" id="IPR015940">
    <property type="entry name" value="UBA"/>
</dbReference>
<comment type="caution">
    <text evidence="17">The sequence shown here is derived from an EMBL/GenBank/DDBJ whole genome shotgun (WGS) entry which is preliminary data.</text>
</comment>
<dbReference type="SUPFAM" id="SSF57850">
    <property type="entry name" value="RING/U-box"/>
    <property type="match status" value="1"/>
</dbReference>
<evidence type="ECO:0000256" key="12">
    <source>
        <dbReference type="PROSITE-ProRule" id="PRU00502"/>
    </source>
</evidence>
<evidence type="ECO:0000256" key="9">
    <source>
        <dbReference type="ARBA" id="ARBA00022833"/>
    </source>
</evidence>
<dbReference type="PROSITE" id="PS50030">
    <property type="entry name" value="UBA"/>
    <property type="match status" value="1"/>
</dbReference>
<dbReference type="InterPro" id="IPR026590">
    <property type="entry name" value="Ssirtuin_cat_dom"/>
</dbReference>
<evidence type="ECO:0000313" key="18">
    <source>
        <dbReference type="Proteomes" id="UP000626109"/>
    </source>
</evidence>
<comment type="cofactor">
    <cofactor evidence="2">
        <name>Zn(2+)</name>
        <dbReference type="ChEBI" id="CHEBI:29105"/>
    </cofactor>
</comment>
<dbReference type="GO" id="GO:0006508">
    <property type="term" value="P:proteolysis"/>
    <property type="evidence" value="ECO:0007669"/>
    <property type="project" value="UniProtKB-KW"/>
</dbReference>
<dbReference type="GO" id="GO:0005634">
    <property type="term" value="C:nucleus"/>
    <property type="evidence" value="ECO:0007669"/>
    <property type="project" value="TreeGrafter"/>
</dbReference>
<keyword evidence="9" id="KW-0862">Zinc</keyword>
<dbReference type="SMART" id="SM00290">
    <property type="entry name" value="ZnF_UBP"/>
    <property type="match status" value="1"/>
</dbReference>
<evidence type="ECO:0000256" key="11">
    <source>
        <dbReference type="PROSITE-ProRule" id="PRU00236"/>
    </source>
</evidence>
<evidence type="ECO:0000256" key="1">
    <source>
        <dbReference type="ARBA" id="ARBA00000707"/>
    </source>
</evidence>
<keyword evidence="8" id="KW-0378">Hydrolase</keyword>
<sequence length="503" mass="54862">MAAAGSAASSADANTNDNNNNNSNNNLIQQLAALGFPKRRSREAINSIGSSDDLQSAINWLLGHGQEDKGGAVQFQRCKHLDDDSVSLVGAAALTFAHDPACSHADCSCTGEIWQCLSCNSLHCGRYGQRHGLQHSGETGHPLMISLSDLSIWCYSCDAYVEHPKLITLRAQMETLKFGGQGDALRRKPVMSSYDLEGIASYIAERQVRKIVVMCGEGISTAAGIPDFRTPGSGLYDNLRKFQLSKPEDMFTVDFFMQNPEPFYTLCQEMWPGKHHPTLTHFFILLLEKKGLLLRCYTQNIDSLETSAGLPAEKLVAAHGSFDGAHVCKRPARFSSFRICEPIEQADVEVPVEEMRSAVEKGADGWRALNVKFGGLCKPKIVFFGEDLPASFELCEKDFPECDLLLVMGTSLVVHPFAGLVSNVGEDTPRLLLNREPAGLAGLHGLPGGFQFHLAEQNYRDAFHAGDCDSGCRALAKLLGWEAELLALVETRGAADVQTAPWV</sequence>
<dbReference type="GO" id="GO:0017136">
    <property type="term" value="F:histone deacetylase activity, NAD-dependent"/>
    <property type="evidence" value="ECO:0007669"/>
    <property type="project" value="TreeGrafter"/>
</dbReference>
<evidence type="ECO:0000259" key="16">
    <source>
        <dbReference type="PROSITE" id="PS50305"/>
    </source>
</evidence>
<dbReference type="PANTHER" id="PTHR11085">
    <property type="entry name" value="NAD-DEPENDENT PROTEIN DEACYLASE SIRTUIN-5, MITOCHONDRIAL-RELATED"/>
    <property type="match status" value="1"/>
</dbReference>
<dbReference type="SUPFAM" id="SSF52467">
    <property type="entry name" value="DHS-like NAD/FAD-binding domain"/>
    <property type="match status" value="1"/>
</dbReference>
<evidence type="ECO:0000256" key="6">
    <source>
        <dbReference type="ARBA" id="ARBA00022679"/>
    </source>
</evidence>
<dbReference type="SUPFAM" id="SSF46934">
    <property type="entry name" value="UBA-like"/>
    <property type="match status" value="1"/>
</dbReference>
<proteinExistence type="inferred from homology"/>
<dbReference type="InterPro" id="IPR013083">
    <property type="entry name" value="Znf_RING/FYVE/PHD"/>
</dbReference>
<evidence type="ECO:0000259" key="14">
    <source>
        <dbReference type="PROSITE" id="PS50030"/>
    </source>
</evidence>
<keyword evidence="5" id="KW-0645">Protease</keyword>
<name>A0A813KZI9_POLGL</name>
<evidence type="ECO:0000259" key="15">
    <source>
        <dbReference type="PROSITE" id="PS50271"/>
    </source>
</evidence>
<comment type="caution">
    <text evidence="11">Lacks conserved residue(s) required for the propagation of feature annotation.</text>
</comment>
<keyword evidence="6" id="KW-0808">Transferase</keyword>
<dbReference type="Gene3D" id="3.30.1600.10">
    <property type="entry name" value="SIR2/SIRT2 'Small Domain"/>
    <property type="match status" value="1"/>
</dbReference>
<accession>A0A813KZI9</accession>
<evidence type="ECO:0000256" key="2">
    <source>
        <dbReference type="ARBA" id="ARBA00001947"/>
    </source>
</evidence>
<evidence type="ECO:0000313" key="17">
    <source>
        <dbReference type="EMBL" id="CAE8715947.1"/>
    </source>
</evidence>
<reference evidence="17" key="1">
    <citation type="submission" date="2021-02" db="EMBL/GenBank/DDBJ databases">
        <authorList>
            <person name="Dougan E. K."/>
            <person name="Rhodes N."/>
            <person name="Thang M."/>
            <person name="Chan C."/>
        </authorList>
    </citation>
    <scope>NUCLEOTIDE SEQUENCE</scope>
</reference>
<dbReference type="EC" id="3.4.19.12" evidence="4"/>
<feature type="domain" description="UBA" evidence="14">
    <location>
        <begin position="22"/>
        <end position="64"/>
    </location>
</feature>
<dbReference type="Gene3D" id="3.40.50.1220">
    <property type="entry name" value="TPP-binding domain"/>
    <property type="match status" value="1"/>
</dbReference>
<dbReference type="EMBL" id="CAJNNW010032887">
    <property type="protein sequence ID" value="CAE8715947.1"/>
    <property type="molecule type" value="Genomic_DNA"/>
</dbReference>
<dbReference type="PROSITE" id="PS50271">
    <property type="entry name" value="ZF_UBP"/>
    <property type="match status" value="1"/>
</dbReference>
<protein>
    <recommendedName>
        <fullName evidence="4">ubiquitinyl hydrolase 1</fullName>
        <ecNumber evidence="4">3.4.19.12</ecNumber>
    </recommendedName>
</protein>
<evidence type="ECO:0000256" key="8">
    <source>
        <dbReference type="ARBA" id="ARBA00022807"/>
    </source>
</evidence>
<dbReference type="Pfam" id="PF22562">
    <property type="entry name" value="UBA_7"/>
    <property type="match status" value="1"/>
</dbReference>
<comment type="similarity">
    <text evidence="3">Belongs to the peptidase C19 family.</text>
</comment>
<dbReference type="InterPro" id="IPR003000">
    <property type="entry name" value="Sirtuin"/>
</dbReference>
<dbReference type="GO" id="GO:0008270">
    <property type="term" value="F:zinc ion binding"/>
    <property type="evidence" value="ECO:0007669"/>
    <property type="project" value="UniProtKB-KW"/>
</dbReference>
<dbReference type="GO" id="GO:0070403">
    <property type="term" value="F:NAD+ binding"/>
    <property type="evidence" value="ECO:0007669"/>
    <property type="project" value="InterPro"/>
</dbReference>
<dbReference type="InterPro" id="IPR001607">
    <property type="entry name" value="Znf_UBP"/>
</dbReference>
<dbReference type="Pfam" id="PF02146">
    <property type="entry name" value="SIR2"/>
    <property type="match status" value="1"/>
</dbReference>
<keyword evidence="7" id="KW-0479">Metal-binding</keyword>
<comment type="catalytic activity">
    <reaction evidence="1">
        <text>Thiol-dependent hydrolysis of ester, thioester, amide, peptide and isopeptide bonds formed by the C-terminal Gly of ubiquitin (a 76-residue protein attached to proteins as an intracellular targeting signal).</text>
        <dbReference type="EC" id="3.4.19.12"/>
    </reaction>
</comment>
<gene>
    <name evidence="17" type="ORF">PGLA2088_LOCUS38854</name>
</gene>
<evidence type="ECO:0000256" key="5">
    <source>
        <dbReference type="ARBA" id="ARBA00022670"/>
    </source>
</evidence>
<feature type="region of interest" description="Disordered" evidence="13">
    <location>
        <begin position="1"/>
        <end position="24"/>
    </location>
</feature>
<dbReference type="Gene3D" id="3.30.40.10">
    <property type="entry name" value="Zinc/RING finger domain, C3HC4 (zinc finger)"/>
    <property type="match status" value="1"/>
</dbReference>
<dbReference type="Proteomes" id="UP000626109">
    <property type="component" value="Unassembled WGS sequence"/>
</dbReference>
<dbReference type="AlphaFoldDB" id="A0A813KZI9"/>
<dbReference type="InterPro" id="IPR029035">
    <property type="entry name" value="DHS-like_NAD/FAD-binding_dom"/>
</dbReference>
<dbReference type="PROSITE" id="PS50305">
    <property type="entry name" value="SIRTUIN"/>
    <property type="match status" value="1"/>
</dbReference>
<dbReference type="Gene3D" id="1.10.8.10">
    <property type="entry name" value="DNA helicase RuvA subunit, C-terminal domain"/>
    <property type="match status" value="1"/>
</dbReference>
<dbReference type="InterPro" id="IPR009060">
    <property type="entry name" value="UBA-like_sf"/>
</dbReference>
<dbReference type="InterPro" id="IPR050134">
    <property type="entry name" value="NAD-dep_sirtuin_deacylases"/>
</dbReference>
<feature type="domain" description="UBP-type" evidence="15">
    <location>
        <begin position="76"/>
        <end position="180"/>
    </location>
</feature>
<evidence type="ECO:0000256" key="4">
    <source>
        <dbReference type="ARBA" id="ARBA00012759"/>
    </source>
</evidence>
<dbReference type="GO" id="GO:0004843">
    <property type="term" value="F:cysteine-type deubiquitinase activity"/>
    <property type="evidence" value="ECO:0007669"/>
    <property type="project" value="UniProtKB-EC"/>
</dbReference>
<dbReference type="Pfam" id="PF02148">
    <property type="entry name" value="zf-UBP"/>
    <property type="match status" value="1"/>
</dbReference>
<feature type="domain" description="Deacetylase sirtuin-type" evidence="16">
    <location>
        <begin position="189"/>
        <end position="482"/>
    </location>
</feature>
<organism evidence="17 18">
    <name type="scientific">Polarella glacialis</name>
    <name type="common">Dinoflagellate</name>
    <dbReference type="NCBI Taxonomy" id="89957"/>
    <lineage>
        <taxon>Eukaryota</taxon>
        <taxon>Sar</taxon>
        <taxon>Alveolata</taxon>
        <taxon>Dinophyceae</taxon>
        <taxon>Suessiales</taxon>
        <taxon>Suessiaceae</taxon>
        <taxon>Polarella</taxon>
    </lineage>
</organism>
<keyword evidence="8" id="KW-0788">Thiol protease</keyword>
<keyword evidence="12" id="KW-0863">Zinc-finger</keyword>
<evidence type="ECO:0000256" key="10">
    <source>
        <dbReference type="ARBA" id="ARBA00023027"/>
    </source>
</evidence>
<evidence type="ECO:0000256" key="13">
    <source>
        <dbReference type="SAM" id="MobiDB-lite"/>
    </source>
</evidence>
<keyword evidence="10" id="KW-0520">NAD</keyword>
<evidence type="ECO:0000256" key="7">
    <source>
        <dbReference type="ARBA" id="ARBA00022723"/>
    </source>
</evidence>